<dbReference type="CDD" id="cd01949">
    <property type="entry name" value="GGDEF"/>
    <property type="match status" value="1"/>
</dbReference>
<dbReference type="InterPro" id="IPR043128">
    <property type="entry name" value="Rev_trsase/Diguanyl_cyclase"/>
</dbReference>
<dbReference type="SUPFAM" id="SSF55073">
    <property type="entry name" value="Nucleotide cyclase"/>
    <property type="match status" value="1"/>
</dbReference>
<dbReference type="EC" id="2.7.7.65" evidence="1"/>
<protein>
    <recommendedName>
        <fullName evidence="1">diguanylate cyclase</fullName>
        <ecNumber evidence="1">2.7.7.65</ecNumber>
    </recommendedName>
</protein>
<proteinExistence type="predicted"/>
<keyword evidence="4" id="KW-0472">Membrane</keyword>
<dbReference type="Pfam" id="PF00990">
    <property type="entry name" value="GGDEF"/>
    <property type="match status" value="1"/>
</dbReference>
<dbReference type="InterPro" id="IPR029787">
    <property type="entry name" value="Nucleotide_cyclase"/>
</dbReference>
<keyword evidence="3" id="KW-0175">Coiled coil</keyword>
<dbReference type="InterPro" id="IPR000160">
    <property type="entry name" value="GGDEF_dom"/>
</dbReference>
<keyword evidence="7" id="KW-1185">Reference proteome</keyword>
<dbReference type="Proteomes" id="UP001595477">
    <property type="component" value="Unassembled WGS sequence"/>
</dbReference>
<dbReference type="SMART" id="SM00267">
    <property type="entry name" value="GGDEF"/>
    <property type="match status" value="1"/>
</dbReference>
<sequence length="593" mass="66150">MVLRVIPGPLWQLSGVIGLLIVMLSLPVSATETPAQLLAQADTLRVSDPARSRQILQALNNQSLTPDEQDYRDYLFGFHAAIASDSDGAVSIIEPISRRHPADELGLRARATLLSIYYGYREWSEGLLLSVELKALLGQLPRNNTWYTANISVVNYYINLQMYDEALQLLERVTGSELAQVSGVMRCRYIGQEFRAQKGLDVNAITPRWLATLEAACLSLPKTLYTIEPFLNWTRYLLDSGQHEAVLAAVRRHEQAVKALNYFYYWVVLKNIEAQALYALGQYDKAEAKIDPILARPEMADYSEGLVTAAALKANIRRQQNDYQQAYYWQQIAIDSKSSQNRLAATKQLAVNNAQATLRQADEDLRLLSSKQALLANQLARAEQNVIGTYLLIALAASLVFITVFSIRKLQSQQQLLARLASKDSLTGLDNRREFMQVTQQALRSNDTEEPLSLIMFDLDNLKWINDNYGHQAGDWVLTEVGNILIARLAENTVSCARVGGEEFVLCLKGKDVEQALAYCNDIQSWLAGIDTKVKLDGLQLSASFGVCDTNQVGKQLDSLISGADLAMYKAKKAGRRQAVKYPMEQGSKEEAT</sequence>
<accession>A0ABV7K078</accession>
<keyword evidence="4" id="KW-1133">Transmembrane helix</keyword>
<evidence type="ECO:0000256" key="2">
    <source>
        <dbReference type="ARBA" id="ARBA00034247"/>
    </source>
</evidence>
<dbReference type="NCBIfam" id="TIGR00254">
    <property type="entry name" value="GGDEF"/>
    <property type="match status" value="1"/>
</dbReference>
<dbReference type="EMBL" id="JBHRSX010000031">
    <property type="protein sequence ID" value="MFC3202753.1"/>
    <property type="molecule type" value="Genomic_DNA"/>
</dbReference>
<organism evidence="6 7">
    <name type="scientific">Alteromonas oceani</name>
    <dbReference type="NCBI Taxonomy" id="2071609"/>
    <lineage>
        <taxon>Bacteria</taxon>
        <taxon>Pseudomonadati</taxon>
        <taxon>Pseudomonadota</taxon>
        <taxon>Gammaproteobacteria</taxon>
        <taxon>Alteromonadales</taxon>
        <taxon>Alteromonadaceae</taxon>
        <taxon>Alteromonas/Salinimonas group</taxon>
        <taxon>Alteromonas</taxon>
    </lineage>
</organism>
<comment type="caution">
    <text evidence="6">The sequence shown here is derived from an EMBL/GenBank/DDBJ whole genome shotgun (WGS) entry which is preliminary data.</text>
</comment>
<evidence type="ECO:0000256" key="3">
    <source>
        <dbReference type="SAM" id="Coils"/>
    </source>
</evidence>
<feature type="domain" description="GGDEF" evidence="5">
    <location>
        <begin position="450"/>
        <end position="584"/>
    </location>
</feature>
<reference evidence="7" key="1">
    <citation type="journal article" date="2019" name="Int. J. Syst. Evol. Microbiol.">
        <title>The Global Catalogue of Microorganisms (GCM) 10K type strain sequencing project: providing services to taxonomists for standard genome sequencing and annotation.</title>
        <authorList>
            <consortium name="The Broad Institute Genomics Platform"/>
            <consortium name="The Broad Institute Genome Sequencing Center for Infectious Disease"/>
            <person name="Wu L."/>
            <person name="Ma J."/>
        </authorList>
    </citation>
    <scope>NUCLEOTIDE SEQUENCE [LARGE SCALE GENOMIC DNA]</scope>
    <source>
        <strain evidence="7">KCTC 52449</strain>
    </source>
</reference>
<feature type="transmembrane region" description="Helical" evidence="4">
    <location>
        <begin position="387"/>
        <end position="407"/>
    </location>
</feature>
<evidence type="ECO:0000259" key="5">
    <source>
        <dbReference type="PROSITE" id="PS50887"/>
    </source>
</evidence>
<dbReference type="Gene3D" id="3.30.70.270">
    <property type="match status" value="1"/>
</dbReference>
<comment type="catalytic activity">
    <reaction evidence="2">
        <text>2 GTP = 3',3'-c-di-GMP + 2 diphosphate</text>
        <dbReference type="Rhea" id="RHEA:24898"/>
        <dbReference type="ChEBI" id="CHEBI:33019"/>
        <dbReference type="ChEBI" id="CHEBI:37565"/>
        <dbReference type="ChEBI" id="CHEBI:58805"/>
        <dbReference type="EC" id="2.7.7.65"/>
    </reaction>
</comment>
<dbReference type="PROSITE" id="PS50887">
    <property type="entry name" value="GGDEF"/>
    <property type="match status" value="1"/>
</dbReference>
<evidence type="ECO:0000313" key="6">
    <source>
        <dbReference type="EMBL" id="MFC3202753.1"/>
    </source>
</evidence>
<evidence type="ECO:0000256" key="1">
    <source>
        <dbReference type="ARBA" id="ARBA00012528"/>
    </source>
</evidence>
<dbReference type="InterPro" id="IPR050469">
    <property type="entry name" value="Diguanylate_Cyclase"/>
</dbReference>
<dbReference type="RefSeq" id="WP_164464775.1">
    <property type="nucleotide sequence ID" value="NZ_JBHRSX010000031.1"/>
</dbReference>
<evidence type="ECO:0000256" key="4">
    <source>
        <dbReference type="SAM" id="Phobius"/>
    </source>
</evidence>
<gene>
    <name evidence="6" type="ORF">ACFOEW_13120</name>
</gene>
<name>A0ABV7K078_9ALTE</name>
<dbReference type="PANTHER" id="PTHR45138:SF9">
    <property type="entry name" value="DIGUANYLATE CYCLASE DGCM-RELATED"/>
    <property type="match status" value="1"/>
</dbReference>
<dbReference type="PANTHER" id="PTHR45138">
    <property type="entry name" value="REGULATORY COMPONENTS OF SENSORY TRANSDUCTION SYSTEM"/>
    <property type="match status" value="1"/>
</dbReference>
<feature type="coiled-coil region" evidence="3">
    <location>
        <begin position="351"/>
        <end position="385"/>
    </location>
</feature>
<keyword evidence="4" id="KW-0812">Transmembrane</keyword>
<evidence type="ECO:0000313" key="7">
    <source>
        <dbReference type="Proteomes" id="UP001595477"/>
    </source>
</evidence>